<dbReference type="PANTHER" id="PTHR13808">
    <property type="entry name" value="CBP/P300-RELATED"/>
    <property type="match status" value="1"/>
</dbReference>
<keyword evidence="3" id="KW-0808">Transferase</keyword>
<keyword evidence="6 12" id="KW-0862">Zinc</keyword>
<dbReference type="Gene3D" id="1.20.1020.10">
    <property type="entry name" value="TAZ domain"/>
    <property type="match status" value="1"/>
</dbReference>
<dbReference type="AlphaFoldDB" id="A0A1I7UH47"/>
<dbReference type="GO" id="GO:0031490">
    <property type="term" value="F:chromatin DNA binding"/>
    <property type="evidence" value="ECO:0007669"/>
    <property type="project" value="TreeGrafter"/>
</dbReference>
<keyword evidence="10" id="KW-0539">Nucleus</keyword>
<evidence type="ECO:0000256" key="3">
    <source>
        <dbReference type="ARBA" id="ARBA00022679"/>
    </source>
</evidence>
<evidence type="ECO:0000256" key="4">
    <source>
        <dbReference type="ARBA" id="ARBA00022723"/>
    </source>
</evidence>
<dbReference type="InterPro" id="IPR000197">
    <property type="entry name" value="Znf_TAZ"/>
</dbReference>
<feature type="zinc finger region" description="TAZ-type" evidence="12">
    <location>
        <begin position="31"/>
        <end position="112"/>
    </location>
</feature>
<comment type="catalytic activity">
    <reaction evidence="11">
        <text>L-lysyl-[protein] + acetyl-CoA = N(6)-acetyl-L-lysyl-[protein] + CoA + H(+)</text>
        <dbReference type="Rhea" id="RHEA:45948"/>
        <dbReference type="Rhea" id="RHEA-COMP:9752"/>
        <dbReference type="Rhea" id="RHEA-COMP:10731"/>
        <dbReference type="ChEBI" id="CHEBI:15378"/>
        <dbReference type="ChEBI" id="CHEBI:29969"/>
        <dbReference type="ChEBI" id="CHEBI:57287"/>
        <dbReference type="ChEBI" id="CHEBI:57288"/>
        <dbReference type="ChEBI" id="CHEBI:61930"/>
        <dbReference type="EC" id="2.3.1.48"/>
    </reaction>
</comment>
<keyword evidence="5 12" id="KW-0863">Zinc-finger</keyword>
<sequence>MSTHQNHTDEEYEDTVMKLEDLDLEDKESEAGTRYESIQRCVANLLHACQCRDANCPPLTCHKMKRVVNHTWICKKRKDGTCPVCKQLVALCCYHAKECSMDICSVPFCKDIR</sequence>
<dbReference type="GO" id="GO:0000123">
    <property type="term" value="C:histone acetyltransferase complex"/>
    <property type="evidence" value="ECO:0007669"/>
    <property type="project" value="TreeGrafter"/>
</dbReference>
<reference evidence="15" key="1">
    <citation type="submission" date="2016-11" db="UniProtKB">
        <authorList>
            <consortium name="WormBaseParasite"/>
        </authorList>
    </citation>
    <scope>IDENTIFICATION</scope>
</reference>
<evidence type="ECO:0000256" key="8">
    <source>
        <dbReference type="ARBA" id="ARBA00023015"/>
    </source>
</evidence>
<dbReference type="GO" id="GO:0003713">
    <property type="term" value="F:transcription coactivator activity"/>
    <property type="evidence" value="ECO:0007669"/>
    <property type="project" value="TreeGrafter"/>
</dbReference>
<accession>A0A1I7UH47</accession>
<dbReference type="GO" id="GO:0008270">
    <property type="term" value="F:zinc ion binding"/>
    <property type="evidence" value="ECO:0007669"/>
    <property type="project" value="UniProtKB-KW"/>
</dbReference>
<dbReference type="SMART" id="SM00551">
    <property type="entry name" value="ZnF_TAZ"/>
    <property type="match status" value="1"/>
</dbReference>
<dbReference type="PANTHER" id="PTHR13808:SF1">
    <property type="entry name" value="HISTONE ACETYLTRANSFERASE"/>
    <property type="match status" value="1"/>
</dbReference>
<comment type="subcellular location">
    <subcellularLocation>
        <location evidence="1">Nucleus</location>
    </subcellularLocation>
</comment>
<evidence type="ECO:0000313" key="14">
    <source>
        <dbReference type="Proteomes" id="UP000095282"/>
    </source>
</evidence>
<organism evidence="14 15">
    <name type="scientific">Caenorhabditis tropicalis</name>
    <dbReference type="NCBI Taxonomy" id="1561998"/>
    <lineage>
        <taxon>Eukaryota</taxon>
        <taxon>Metazoa</taxon>
        <taxon>Ecdysozoa</taxon>
        <taxon>Nematoda</taxon>
        <taxon>Chromadorea</taxon>
        <taxon>Rhabditida</taxon>
        <taxon>Rhabditina</taxon>
        <taxon>Rhabditomorpha</taxon>
        <taxon>Rhabditoidea</taxon>
        <taxon>Rhabditidae</taxon>
        <taxon>Peloderinae</taxon>
        <taxon>Caenorhabditis</taxon>
    </lineage>
</organism>
<dbReference type="GO" id="GO:0045944">
    <property type="term" value="P:positive regulation of transcription by RNA polymerase II"/>
    <property type="evidence" value="ECO:0007669"/>
    <property type="project" value="TreeGrafter"/>
</dbReference>
<evidence type="ECO:0000256" key="12">
    <source>
        <dbReference type="PROSITE-ProRule" id="PRU00203"/>
    </source>
</evidence>
<evidence type="ECO:0000256" key="1">
    <source>
        <dbReference type="ARBA" id="ARBA00004123"/>
    </source>
</evidence>
<dbReference type="InterPro" id="IPR013178">
    <property type="entry name" value="Histone_AcTrfase_Rtt109/CBP"/>
</dbReference>
<protein>
    <recommendedName>
        <fullName evidence="2">histone acetyltransferase</fullName>
        <ecNumber evidence="2">2.3.1.48</ecNumber>
    </recommendedName>
</protein>
<keyword evidence="7" id="KW-0156">Chromatin regulator</keyword>
<evidence type="ECO:0000256" key="6">
    <source>
        <dbReference type="ARBA" id="ARBA00022833"/>
    </source>
</evidence>
<dbReference type="Proteomes" id="UP000095282">
    <property type="component" value="Unplaced"/>
</dbReference>
<dbReference type="Pfam" id="PF02135">
    <property type="entry name" value="zf-TAZ"/>
    <property type="match status" value="1"/>
</dbReference>
<dbReference type="SUPFAM" id="SSF57933">
    <property type="entry name" value="TAZ domain"/>
    <property type="match status" value="1"/>
</dbReference>
<keyword evidence="4 12" id="KW-0479">Metal-binding</keyword>
<evidence type="ECO:0000256" key="5">
    <source>
        <dbReference type="ARBA" id="ARBA00022771"/>
    </source>
</evidence>
<keyword evidence="14" id="KW-1185">Reference proteome</keyword>
<evidence type="ECO:0000256" key="2">
    <source>
        <dbReference type="ARBA" id="ARBA00013184"/>
    </source>
</evidence>
<dbReference type="EC" id="2.3.1.48" evidence="2"/>
<evidence type="ECO:0000313" key="15">
    <source>
        <dbReference type="WBParaSite" id="Csp11.Scaffold629.g9273.t1"/>
    </source>
</evidence>
<dbReference type="GO" id="GO:0005667">
    <property type="term" value="C:transcription regulator complex"/>
    <property type="evidence" value="ECO:0007669"/>
    <property type="project" value="TreeGrafter"/>
</dbReference>
<feature type="domain" description="TAZ-type" evidence="13">
    <location>
        <begin position="31"/>
        <end position="112"/>
    </location>
</feature>
<dbReference type="GO" id="GO:0005634">
    <property type="term" value="C:nucleus"/>
    <property type="evidence" value="ECO:0007669"/>
    <property type="project" value="UniProtKB-SubCell"/>
</dbReference>
<keyword evidence="8" id="KW-0805">Transcription regulation</keyword>
<evidence type="ECO:0000256" key="11">
    <source>
        <dbReference type="ARBA" id="ARBA00048017"/>
    </source>
</evidence>
<dbReference type="eggNOG" id="KOG1778">
    <property type="taxonomic scope" value="Eukaryota"/>
</dbReference>
<evidence type="ECO:0000256" key="7">
    <source>
        <dbReference type="ARBA" id="ARBA00022853"/>
    </source>
</evidence>
<evidence type="ECO:0000256" key="9">
    <source>
        <dbReference type="ARBA" id="ARBA00023163"/>
    </source>
</evidence>
<proteinExistence type="predicted"/>
<evidence type="ECO:0000259" key="13">
    <source>
        <dbReference type="PROSITE" id="PS50134"/>
    </source>
</evidence>
<dbReference type="InterPro" id="IPR035898">
    <property type="entry name" value="TAZ_dom_sf"/>
</dbReference>
<keyword evidence="9" id="KW-0804">Transcription</keyword>
<dbReference type="WBParaSite" id="Csp11.Scaffold629.g9273.t1">
    <property type="protein sequence ID" value="Csp11.Scaffold629.g9273.t1"/>
    <property type="gene ID" value="Csp11.Scaffold629.g9273"/>
</dbReference>
<dbReference type="PROSITE" id="PS50134">
    <property type="entry name" value="ZF_TAZ"/>
    <property type="match status" value="1"/>
</dbReference>
<dbReference type="GO" id="GO:0004402">
    <property type="term" value="F:histone acetyltransferase activity"/>
    <property type="evidence" value="ECO:0007669"/>
    <property type="project" value="InterPro"/>
</dbReference>
<dbReference type="STRING" id="1561998.A0A1I7UH47"/>
<evidence type="ECO:0000256" key="10">
    <source>
        <dbReference type="ARBA" id="ARBA00023242"/>
    </source>
</evidence>
<name>A0A1I7UH47_9PELO</name>